<comment type="caution">
    <text evidence="1">The sequence shown here is derived from an EMBL/GenBank/DDBJ whole genome shotgun (WGS) entry which is preliminary data.</text>
</comment>
<accession>A0A9J6A9U7</accession>
<evidence type="ECO:0000313" key="1">
    <source>
        <dbReference type="EMBL" id="KAG5621478.1"/>
    </source>
</evidence>
<organism evidence="1 2">
    <name type="scientific">Solanum commersonii</name>
    <name type="common">Commerson's wild potato</name>
    <name type="synonym">Commerson's nightshade</name>
    <dbReference type="NCBI Taxonomy" id="4109"/>
    <lineage>
        <taxon>Eukaryota</taxon>
        <taxon>Viridiplantae</taxon>
        <taxon>Streptophyta</taxon>
        <taxon>Embryophyta</taxon>
        <taxon>Tracheophyta</taxon>
        <taxon>Spermatophyta</taxon>
        <taxon>Magnoliopsida</taxon>
        <taxon>eudicotyledons</taxon>
        <taxon>Gunneridae</taxon>
        <taxon>Pentapetalae</taxon>
        <taxon>asterids</taxon>
        <taxon>lamiids</taxon>
        <taxon>Solanales</taxon>
        <taxon>Solanaceae</taxon>
        <taxon>Solanoideae</taxon>
        <taxon>Solaneae</taxon>
        <taxon>Solanum</taxon>
    </lineage>
</organism>
<protein>
    <submittedName>
        <fullName evidence="1">Uncharacterized protein</fullName>
    </submittedName>
</protein>
<evidence type="ECO:0000313" key="2">
    <source>
        <dbReference type="Proteomes" id="UP000824120"/>
    </source>
</evidence>
<proteinExistence type="predicted"/>
<sequence length="67" mass="7629">MLSHGGKVILIKHVLQSVPIYTLSAITPPNGTINLIEKHFANFLWGSSDGKNKYHWSKWENLCIPKR</sequence>
<name>A0A9J6A9U7_SOLCO</name>
<dbReference type="PANTHER" id="PTHR33116:SF67">
    <property type="entry name" value="REVERSE TRANSCRIPTASE"/>
    <property type="match status" value="1"/>
</dbReference>
<dbReference type="AlphaFoldDB" id="A0A9J6A9U7"/>
<gene>
    <name evidence="1" type="ORF">H5410_006696</name>
</gene>
<dbReference type="Proteomes" id="UP000824120">
    <property type="component" value="Chromosome 2"/>
</dbReference>
<dbReference type="OrthoDB" id="1303641at2759"/>
<dbReference type="EMBL" id="JACXVP010000002">
    <property type="protein sequence ID" value="KAG5621478.1"/>
    <property type="molecule type" value="Genomic_DNA"/>
</dbReference>
<dbReference type="PANTHER" id="PTHR33116">
    <property type="entry name" value="REVERSE TRANSCRIPTASE ZINC-BINDING DOMAIN-CONTAINING PROTEIN-RELATED-RELATED"/>
    <property type="match status" value="1"/>
</dbReference>
<reference evidence="1 2" key="1">
    <citation type="submission" date="2020-09" db="EMBL/GenBank/DDBJ databases">
        <title>De no assembly of potato wild relative species, Solanum commersonii.</title>
        <authorList>
            <person name="Cho K."/>
        </authorList>
    </citation>
    <scope>NUCLEOTIDE SEQUENCE [LARGE SCALE GENOMIC DNA]</scope>
    <source>
        <strain evidence="1">LZ3.2</strain>
        <tissue evidence="1">Leaf</tissue>
    </source>
</reference>
<keyword evidence="2" id="KW-1185">Reference proteome</keyword>